<evidence type="ECO:0000313" key="8">
    <source>
        <dbReference type="EMBL" id="KKM18103.1"/>
    </source>
</evidence>
<dbReference type="InterPro" id="IPR029016">
    <property type="entry name" value="GAF-like_dom_sf"/>
</dbReference>
<dbReference type="InterPro" id="IPR052162">
    <property type="entry name" value="Sensor_kinase/Photoreceptor"/>
</dbReference>
<dbReference type="Gene3D" id="2.10.70.100">
    <property type="match status" value="1"/>
</dbReference>
<reference evidence="8" key="1">
    <citation type="journal article" date="2015" name="Nature">
        <title>Complex archaea that bridge the gap between prokaryotes and eukaryotes.</title>
        <authorList>
            <person name="Spang A."/>
            <person name="Saw J.H."/>
            <person name="Jorgensen S.L."/>
            <person name="Zaremba-Niedzwiedzka K."/>
            <person name="Martijn J."/>
            <person name="Lind A.E."/>
            <person name="van Eijk R."/>
            <person name="Schleper C."/>
            <person name="Guy L."/>
            <person name="Ettema T.J."/>
        </authorList>
    </citation>
    <scope>NUCLEOTIDE SEQUENCE</scope>
</reference>
<accession>A0A0F9K7S0</accession>
<dbReference type="Pfam" id="PF02518">
    <property type="entry name" value="HATPase_c"/>
    <property type="match status" value="1"/>
</dbReference>
<dbReference type="Pfam" id="PF08447">
    <property type="entry name" value="PAS_3"/>
    <property type="match status" value="1"/>
</dbReference>
<evidence type="ECO:0000256" key="1">
    <source>
        <dbReference type="ARBA" id="ARBA00000085"/>
    </source>
</evidence>
<dbReference type="InterPro" id="IPR004358">
    <property type="entry name" value="Sig_transdc_His_kin-like_C"/>
</dbReference>
<dbReference type="InterPro" id="IPR003594">
    <property type="entry name" value="HATPase_dom"/>
</dbReference>
<dbReference type="SUPFAM" id="SSF55785">
    <property type="entry name" value="PYP-like sensor domain (PAS domain)"/>
    <property type="match status" value="1"/>
</dbReference>
<dbReference type="InterPro" id="IPR036890">
    <property type="entry name" value="HATPase_C_sf"/>
</dbReference>
<evidence type="ECO:0000256" key="3">
    <source>
        <dbReference type="ARBA" id="ARBA00022553"/>
    </source>
</evidence>
<keyword evidence="5" id="KW-0418">Kinase</keyword>
<dbReference type="SUPFAM" id="SSF55874">
    <property type="entry name" value="ATPase domain of HSP90 chaperone/DNA topoisomerase II/histidine kinase"/>
    <property type="match status" value="1"/>
</dbReference>
<sequence>AALIMKLNPPYIEVFTSSKTNENPYKVGEKEYFDKSGLYCEHVIKTRNKLLVSNAIKEEYWNKNPDIKLGMISYLGFPLFWPDGEAFGTICVLDLKENHYNENQNSLLEEFKHIIETHLSLLYENCKRDNIIKDYMESEEMLRDNLRRLEDIQHLGKIGYWEFDVNNQQIIWSDQVFRLYERNPSQGPPSAEEEAAYYTPDESKRLRDYAQRAFEDGEKFEYDFQANLPSGKVILLTALMRPIKDKSGHIIKLAGIVQDITDRKLTELKLRESEERYQKAYERAIFYRDLFTHDISNIFNNLNLSSEFISMAQNNYDKLDDLDEVFSVIQNSVERGSLLISNVQKLSQLEDSEVKLQSMDIIKELEESITFLRNSFPNKEFVLEINNPYNKVLVIGNEFLLDIFENLLINAAKHNNNSVIEIVINISKIKKQNKNFIKVEIMDNGRGITSTNKKSIFKKLYKKKSPVKGMGIGLSLVKKIVESFNGKIKVEDRVQGDYSKGSNFILLIPELV</sequence>
<organism evidence="8">
    <name type="scientific">marine sediment metagenome</name>
    <dbReference type="NCBI Taxonomy" id="412755"/>
    <lineage>
        <taxon>unclassified sequences</taxon>
        <taxon>metagenomes</taxon>
        <taxon>ecological metagenomes</taxon>
    </lineage>
</organism>
<dbReference type="AlphaFoldDB" id="A0A0F9K7S0"/>
<dbReference type="PRINTS" id="PR00344">
    <property type="entry name" value="BCTRLSENSOR"/>
</dbReference>
<feature type="non-terminal residue" evidence="8">
    <location>
        <position position="1"/>
    </location>
</feature>
<evidence type="ECO:0000259" key="7">
    <source>
        <dbReference type="PROSITE" id="PS50113"/>
    </source>
</evidence>
<gene>
    <name evidence="8" type="ORF">LCGC14_1669050</name>
</gene>
<proteinExistence type="predicted"/>
<dbReference type="Gene3D" id="3.30.450.40">
    <property type="match status" value="1"/>
</dbReference>
<comment type="caution">
    <text evidence="8">The sequence shown here is derived from an EMBL/GenBank/DDBJ whole genome shotgun (WGS) entry which is preliminary data.</text>
</comment>
<dbReference type="SUPFAM" id="SSF55781">
    <property type="entry name" value="GAF domain-like"/>
    <property type="match status" value="1"/>
</dbReference>
<evidence type="ECO:0000256" key="4">
    <source>
        <dbReference type="ARBA" id="ARBA00022679"/>
    </source>
</evidence>
<dbReference type="GO" id="GO:0004673">
    <property type="term" value="F:protein histidine kinase activity"/>
    <property type="evidence" value="ECO:0007669"/>
    <property type="project" value="UniProtKB-EC"/>
</dbReference>
<dbReference type="PANTHER" id="PTHR43304:SF1">
    <property type="entry name" value="PAC DOMAIN-CONTAINING PROTEIN"/>
    <property type="match status" value="1"/>
</dbReference>
<dbReference type="Gene3D" id="3.30.565.10">
    <property type="entry name" value="Histidine kinase-like ATPase, C-terminal domain"/>
    <property type="match status" value="1"/>
</dbReference>
<dbReference type="InterPro" id="IPR035965">
    <property type="entry name" value="PAS-like_dom_sf"/>
</dbReference>
<evidence type="ECO:0000256" key="5">
    <source>
        <dbReference type="ARBA" id="ARBA00022777"/>
    </source>
</evidence>
<protein>
    <recommendedName>
        <fullName evidence="2">histidine kinase</fullName>
        <ecNumber evidence="2">2.7.13.3</ecNumber>
    </recommendedName>
</protein>
<name>A0A0F9K7S0_9ZZZZ</name>
<dbReference type="PROSITE" id="PS50113">
    <property type="entry name" value="PAC"/>
    <property type="match status" value="1"/>
</dbReference>
<dbReference type="Gene3D" id="3.30.450.20">
    <property type="entry name" value="PAS domain"/>
    <property type="match status" value="1"/>
</dbReference>
<dbReference type="SMART" id="SM00387">
    <property type="entry name" value="HATPase_c"/>
    <property type="match status" value="1"/>
</dbReference>
<comment type="catalytic activity">
    <reaction evidence="1">
        <text>ATP + protein L-histidine = ADP + protein N-phospho-L-histidine.</text>
        <dbReference type="EC" id="2.7.13.3"/>
    </reaction>
</comment>
<keyword evidence="3" id="KW-0597">Phosphoprotein</keyword>
<dbReference type="InterPro" id="IPR000700">
    <property type="entry name" value="PAS-assoc_C"/>
</dbReference>
<evidence type="ECO:0000259" key="6">
    <source>
        <dbReference type="PROSITE" id="PS50109"/>
    </source>
</evidence>
<dbReference type="PANTHER" id="PTHR43304">
    <property type="entry name" value="PHYTOCHROME-LIKE PROTEIN CPH1"/>
    <property type="match status" value="1"/>
</dbReference>
<feature type="domain" description="PAC" evidence="7">
    <location>
        <begin position="218"/>
        <end position="272"/>
    </location>
</feature>
<dbReference type="InterPro" id="IPR000014">
    <property type="entry name" value="PAS"/>
</dbReference>
<feature type="domain" description="Histidine kinase" evidence="6">
    <location>
        <begin position="290"/>
        <end position="512"/>
    </location>
</feature>
<dbReference type="EMBL" id="LAZR01014296">
    <property type="protein sequence ID" value="KKM18103.1"/>
    <property type="molecule type" value="Genomic_DNA"/>
</dbReference>
<dbReference type="PROSITE" id="PS50109">
    <property type="entry name" value="HIS_KIN"/>
    <property type="match status" value="1"/>
</dbReference>
<dbReference type="EC" id="2.7.13.3" evidence="2"/>
<dbReference type="NCBIfam" id="TIGR00229">
    <property type="entry name" value="sensory_box"/>
    <property type="match status" value="1"/>
</dbReference>
<keyword evidence="4" id="KW-0808">Transferase</keyword>
<dbReference type="InterPro" id="IPR013655">
    <property type="entry name" value="PAS_fold_3"/>
</dbReference>
<dbReference type="InterPro" id="IPR005467">
    <property type="entry name" value="His_kinase_dom"/>
</dbReference>
<evidence type="ECO:0000256" key="2">
    <source>
        <dbReference type="ARBA" id="ARBA00012438"/>
    </source>
</evidence>